<dbReference type="InterPro" id="IPR003444">
    <property type="entry name" value="MraZ"/>
</dbReference>
<dbReference type="Gene3D" id="3.40.1550.20">
    <property type="entry name" value="Transcriptional regulator MraZ domain"/>
    <property type="match status" value="1"/>
</dbReference>
<accession>A0A644T8I9</accession>
<evidence type="ECO:0000256" key="4">
    <source>
        <dbReference type="ARBA" id="ARBA00023015"/>
    </source>
</evidence>
<dbReference type="CDD" id="cd16320">
    <property type="entry name" value="MraZ_N"/>
    <property type="match status" value="1"/>
</dbReference>
<dbReference type="InterPro" id="IPR007159">
    <property type="entry name" value="SpoVT-AbrB_dom"/>
</dbReference>
<dbReference type="CDD" id="cd16321">
    <property type="entry name" value="MraZ_C"/>
    <property type="match status" value="1"/>
</dbReference>
<dbReference type="InterPro" id="IPR037914">
    <property type="entry name" value="SpoVT-AbrB_sf"/>
</dbReference>
<gene>
    <name evidence="8" type="primary">mraZ_7</name>
    <name evidence="8" type="ORF">SDC9_08760</name>
</gene>
<dbReference type="GO" id="GO:0003700">
    <property type="term" value="F:DNA-binding transcription factor activity"/>
    <property type="evidence" value="ECO:0007669"/>
    <property type="project" value="InterPro"/>
</dbReference>
<evidence type="ECO:0000256" key="1">
    <source>
        <dbReference type="ARBA" id="ARBA00013860"/>
    </source>
</evidence>
<organism evidence="8">
    <name type="scientific">bioreactor metagenome</name>
    <dbReference type="NCBI Taxonomy" id="1076179"/>
    <lineage>
        <taxon>unclassified sequences</taxon>
        <taxon>metagenomes</taxon>
        <taxon>ecological metagenomes</taxon>
    </lineage>
</organism>
<dbReference type="GO" id="GO:2000143">
    <property type="term" value="P:negative regulation of DNA-templated transcription initiation"/>
    <property type="evidence" value="ECO:0007669"/>
    <property type="project" value="TreeGrafter"/>
</dbReference>
<evidence type="ECO:0000313" key="8">
    <source>
        <dbReference type="EMBL" id="MPL63140.1"/>
    </source>
</evidence>
<dbReference type="Pfam" id="PF02381">
    <property type="entry name" value="MraZ"/>
    <property type="match status" value="2"/>
</dbReference>
<comment type="caution">
    <text evidence="8">The sequence shown here is derived from an EMBL/GenBank/DDBJ whole genome shotgun (WGS) entry which is preliminary data.</text>
</comment>
<dbReference type="SUPFAM" id="SSF89447">
    <property type="entry name" value="AbrB/MazE/MraZ-like"/>
    <property type="match status" value="1"/>
</dbReference>
<dbReference type="PANTHER" id="PTHR34701:SF1">
    <property type="entry name" value="TRANSCRIPTIONAL REGULATOR MRAZ"/>
    <property type="match status" value="1"/>
</dbReference>
<dbReference type="PROSITE" id="PS51740">
    <property type="entry name" value="SPOVT_ABRB"/>
    <property type="match status" value="2"/>
</dbReference>
<evidence type="ECO:0000259" key="7">
    <source>
        <dbReference type="PROSITE" id="PS51740"/>
    </source>
</evidence>
<dbReference type="PANTHER" id="PTHR34701">
    <property type="entry name" value="TRANSCRIPTIONAL REGULATOR MRAZ"/>
    <property type="match status" value="1"/>
</dbReference>
<keyword evidence="2" id="KW-0963">Cytoplasm</keyword>
<dbReference type="EMBL" id="VSSQ01000020">
    <property type="protein sequence ID" value="MPL63140.1"/>
    <property type="molecule type" value="Genomic_DNA"/>
</dbReference>
<feature type="domain" description="SpoVT-AbrB" evidence="7">
    <location>
        <begin position="88"/>
        <end position="131"/>
    </location>
</feature>
<proteinExistence type="inferred from homology"/>
<keyword evidence="5" id="KW-0238">DNA-binding</keyword>
<evidence type="ECO:0000256" key="6">
    <source>
        <dbReference type="ARBA" id="ARBA00023163"/>
    </source>
</evidence>
<evidence type="ECO:0000256" key="5">
    <source>
        <dbReference type="ARBA" id="ARBA00023125"/>
    </source>
</evidence>
<evidence type="ECO:0000256" key="2">
    <source>
        <dbReference type="ARBA" id="ARBA00022490"/>
    </source>
</evidence>
<feature type="domain" description="SpoVT-AbrB" evidence="7">
    <location>
        <begin position="12"/>
        <end position="59"/>
    </location>
</feature>
<protein>
    <recommendedName>
        <fullName evidence="1">Transcriptional regulator MraZ</fullName>
    </recommendedName>
</protein>
<name>A0A644T8I9_9ZZZZ</name>
<keyword evidence="3" id="KW-0677">Repeat</keyword>
<dbReference type="GO" id="GO:0000976">
    <property type="term" value="F:transcription cis-regulatory region binding"/>
    <property type="evidence" value="ECO:0007669"/>
    <property type="project" value="TreeGrafter"/>
</dbReference>
<sequence length="159" mass="17931">MVKSIMVEIIGVHDCKVDAKGRLMLPSALKVQLDAIIADGFILKRSIFQPCLELYPKSEWNRAVKGVNKLNRFVKKNNDFIRVFMAGVREVEPDNTGRLLIPKDLAVFASISRDIVLASALNMIEIWDKEKYEASISESLSDFSQLAEDVMGQINETEE</sequence>
<dbReference type="InterPro" id="IPR038619">
    <property type="entry name" value="MraZ_sf"/>
</dbReference>
<dbReference type="AlphaFoldDB" id="A0A644T8I9"/>
<dbReference type="InterPro" id="IPR020603">
    <property type="entry name" value="MraZ_dom"/>
</dbReference>
<keyword evidence="4" id="KW-0805">Transcription regulation</keyword>
<keyword evidence="6" id="KW-0804">Transcription</keyword>
<dbReference type="InterPro" id="IPR035644">
    <property type="entry name" value="MraZ_C"/>
</dbReference>
<reference evidence="8" key="1">
    <citation type="submission" date="2019-08" db="EMBL/GenBank/DDBJ databases">
        <authorList>
            <person name="Kucharzyk K."/>
            <person name="Murdoch R.W."/>
            <person name="Higgins S."/>
            <person name="Loffler F."/>
        </authorList>
    </citation>
    <scope>NUCLEOTIDE SEQUENCE</scope>
</reference>
<dbReference type="HAMAP" id="MF_01008">
    <property type="entry name" value="MraZ"/>
    <property type="match status" value="1"/>
</dbReference>
<evidence type="ECO:0000256" key="3">
    <source>
        <dbReference type="ARBA" id="ARBA00022737"/>
    </source>
</evidence>
<dbReference type="InterPro" id="IPR035642">
    <property type="entry name" value="MraZ_N"/>
</dbReference>